<dbReference type="GO" id="GO:0005968">
    <property type="term" value="C:Rab-protein geranylgeranyltransferase complex"/>
    <property type="evidence" value="ECO:0007669"/>
    <property type="project" value="TreeGrafter"/>
</dbReference>
<keyword evidence="4" id="KW-1185">Reference proteome</keyword>
<dbReference type="Proteomes" id="UP000094819">
    <property type="component" value="Unassembled WGS sequence"/>
</dbReference>
<gene>
    <name evidence="3" type="ORF">L198_03941</name>
</gene>
<name>A0A1E3J950_9TREE</name>
<dbReference type="GO" id="GO:0005829">
    <property type="term" value="C:cytosol"/>
    <property type="evidence" value="ECO:0007669"/>
    <property type="project" value="TreeGrafter"/>
</dbReference>
<evidence type="ECO:0000256" key="1">
    <source>
        <dbReference type="ARBA" id="ARBA00005593"/>
    </source>
</evidence>
<comment type="similarity">
    <text evidence="1 2">Belongs to the Rab GDI family.</text>
</comment>
<dbReference type="InterPro" id="IPR018203">
    <property type="entry name" value="GDP_dissociation_inhibitor"/>
</dbReference>
<dbReference type="Gene3D" id="1.10.405.10">
    <property type="entry name" value="Guanine Nucleotide Dissociation Inhibitor, domain 1"/>
    <property type="match status" value="1"/>
</dbReference>
<dbReference type="InterPro" id="IPR036188">
    <property type="entry name" value="FAD/NAD-bd_sf"/>
</dbReference>
<evidence type="ECO:0000313" key="3">
    <source>
        <dbReference type="EMBL" id="ODN97377.1"/>
    </source>
</evidence>
<dbReference type="Gene3D" id="3.50.50.60">
    <property type="entry name" value="FAD/NAD(P)-binding domain"/>
    <property type="match status" value="1"/>
</dbReference>
<organism evidence="3 4">
    <name type="scientific">Cryptococcus wingfieldii CBS 7118</name>
    <dbReference type="NCBI Taxonomy" id="1295528"/>
    <lineage>
        <taxon>Eukaryota</taxon>
        <taxon>Fungi</taxon>
        <taxon>Dikarya</taxon>
        <taxon>Basidiomycota</taxon>
        <taxon>Agaricomycotina</taxon>
        <taxon>Tremellomycetes</taxon>
        <taxon>Tremellales</taxon>
        <taxon>Cryptococcaceae</taxon>
        <taxon>Cryptococcus</taxon>
    </lineage>
</organism>
<evidence type="ECO:0000256" key="2">
    <source>
        <dbReference type="PIRNR" id="PIRNR037514"/>
    </source>
</evidence>
<dbReference type="OrthoDB" id="9446342at2759"/>
<dbReference type="PRINTS" id="PR00891">
    <property type="entry name" value="RABGDIREP"/>
</dbReference>
<comment type="caution">
    <text evidence="3">The sequence shown here is derived from an EMBL/GenBank/DDBJ whole genome shotgun (WGS) entry which is preliminary data.</text>
</comment>
<dbReference type="Pfam" id="PF00996">
    <property type="entry name" value="GDI"/>
    <property type="match status" value="1"/>
</dbReference>
<dbReference type="EMBL" id="AWGH01000010">
    <property type="protein sequence ID" value="ODN97377.1"/>
    <property type="molecule type" value="Genomic_DNA"/>
</dbReference>
<dbReference type="SUPFAM" id="SSF54373">
    <property type="entry name" value="FAD-linked reductases, C-terminal domain"/>
    <property type="match status" value="1"/>
</dbReference>
<dbReference type="GO" id="GO:0016192">
    <property type="term" value="P:vesicle-mediated transport"/>
    <property type="evidence" value="ECO:0007669"/>
    <property type="project" value="TreeGrafter"/>
</dbReference>
<dbReference type="PIRSF" id="PIRSF037514">
    <property type="entry name" value="Rab_ger_ger_transf_A_fun"/>
    <property type="match status" value="1"/>
</dbReference>
<accession>A0A1E3J950</accession>
<proteinExistence type="inferred from homology"/>
<dbReference type="GO" id="GO:0005092">
    <property type="term" value="F:GDP-dissociation inhibitor activity"/>
    <property type="evidence" value="ECO:0007669"/>
    <property type="project" value="UniProtKB-UniRule"/>
</dbReference>
<dbReference type="InterPro" id="IPR017230">
    <property type="entry name" value="Mrs6"/>
</dbReference>
<dbReference type="AlphaFoldDB" id="A0A1E3J950"/>
<dbReference type="RefSeq" id="XP_019031979.1">
    <property type="nucleotide sequence ID" value="XM_019176066.1"/>
</dbReference>
<reference evidence="3 4" key="1">
    <citation type="submission" date="2016-06" db="EMBL/GenBank/DDBJ databases">
        <title>Evolution of pathogenesis and genome organization in the Tremellales.</title>
        <authorList>
            <person name="Cuomo C."/>
            <person name="Litvintseva A."/>
            <person name="Heitman J."/>
            <person name="Chen Y."/>
            <person name="Sun S."/>
            <person name="Springer D."/>
            <person name="Dromer F."/>
            <person name="Young S."/>
            <person name="Zeng Q."/>
            <person name="Chapman S."/>
            <person name="Gujja S."/>
            <person name="Saif S."/>
            <person name="Birren B."/>
        </authorList>
    </citation>
    <scope>NUCLEOTIDE SEQUENCE [LARGE SCALE GENOMIC DNA]</scope>
    <source>
        <strain evidence="3 4">CBS 7118</strain>
    </source>
</reference>
<dbReference type="PANTHER" id="PTHR11787">
    <property type="entry name" value="RAB GDP-DISSOCIATION INHIBITOR"/>
    <property type="match status" value="1"/>
</dbReference>
<dbReference type="SUPFAM" id="SSF51905">
    <property type="entry name" value="FAD/NAD(P)-binding domain"/>
    <property type="match status" value="1"/>
</dbReference>
<dbReference type="Gene3D" id="3.30.519.10">
    <property type="entry name" value="Guanine Nucleotide Dissociation Inhibitor, domain 2"/>
    <property type="match status" value="1"/>
</dbReference>
<evidence type="ECO:0000313" key="4">
    <source>
        <dbReference type="Proteomes" id="UP000094819"/>
    </source>
</evidence>
<dbReference type="GO" id="GO:0005634">
    <property type="term" value="C:nucleus"/>
    <property type="evidence" value="ECO:0007669"/>
    <property type="project" value="TreeGrafter"/>
</dbReference>
<protein>
    <recommendedName>
        <fullName evidence="2">Rab proteins geranylgeranyltransferase</fullName>
    </recommendedName>
</protein>
<dbReference type="GeneID" id="30193154"/>
<dbReference type="PANTHER" id="PTHR11787:SF4">
    <property type="entry name" value="CHM, RAB ESCORT PROTEIN 1"/>
    <property type="match status" value="1"/>
</dbReference>
<sequence>MANLELESDSYDVVVIGTGVSHSIAAAALAKAGKNVLHLDPNDYYGGDQASLTLDELSEWIKRQPEAGQAEGVVAYSNASATALTPALEADRRRYSLSLFPALIPSRGSLIETLISSDVGKYVSFKLLDSVSIWNQEQGAPQRVPGSKEDVFKDRSVTLLDKRKLMKFLLFAAGEFEESEILRGKEDQPLLQLLQDSFGLSPQLAASITYAIAHCESPDDKSLPSLIRTRRYLRSIGRYGPSSFLVGQYGGAGEVAQSYCRGCAVFGGTYVLGSPSIPTSCVVTETSATISIPCHPRPVTANHIIASTDYLPPAALTKDETLSSHATVFAHCIAITSSLPDVLRRPRATESQEVDQDENDDTSLLVFPPEGDNPLVRCLINGEGTGSCPAGQYIIYLCASSDTSSDPSALLRPCLHRLSERPTFEAYYTCSRKSAQETASTPHAVVLRPYPGKELLTEGLDWEAQEGERAFYEVMGRDGKPFFESEEADVGDGQDE</sequence>
<dbReference type="GO" id="GO:0007264">
    <property type="term" value="P:small GTPase-mediated signal transduction"/>
    <property type="evidence" value="ECO:0007669"/>
    <property type="project" value="UniProtKB-UniRule"/>
</dbReference>